<dbReference type="Pfam" id="PF00742">
    <property type="entry name" value="Homoserine_dh"/>
    <property type="match status" value="1"/>
</dbReference>
<feature type="active site" description="Proton donor" evidence="14">
    <location>
        <position position="206"/>
    </location>
</feature>
<feature type="binding site" evidence="15">
    <location>
        <position position="191"/>
    </location>
    <ligand>
        <name>L-homoserine</name>
        <dbReference type="ChEBI" id="CHEBI:57476"/>
    </ligand>
</feature>
<dbReference type="Pfam" id="PF03447">
    <property type="entry name" value="NAD_binding_3"/>
    <property type="match status" value="1"/>
</dbReference>
<dbReference type="EC" id="1.1.1.3" evidence="5 16"/>
<evidence type="ECO:0000256" key="3">
    <source>
        <dbReference type="ARBA" id="ARBA00005062"/>
    </source>
</evidence>
<dbReference type="InterPro" id="IPR045865">
    <property type="entry name" value="ACT-like_dom_sf"/>
</dbReference>
<evidence type="ECO:0000256" key="10">
    <source>
        <dbReference type="ARBA" id="ARBA00023002"/>
    </source>
</evidence>
<dbReference type="PROSITE" id="PS51671">
    <property type="entry name" value="ACT"/>
    <property type="match status" value="1"/>
</dbReference>
<dbReference type="SUPFAM" id="SSF55347">
    <property type="entry name" value="Glyceraldehyde-3-phosphate dehydrogenase-like, C-terminal domain"/>
    <property type="match status" value="1"/>
</dbReference>
<dbReference type="Gene3D" id="3.30.360.10">
    <property type="entry name" value="Dihydrodipicolinate Reductase, domain 2"/>
    <property type="match status" value="1"/>
</dbReference>
<evidence type="ECO:0000256" key="8">
    <source>
        <dbReference type="ARBA" id="ARBA00022697"/>
    </source>
</evidence>
<keyword evidence="10 16" id="KW-0560">Oxidoreductase</keyword>
<feature type="binding site" evidence="15">
    <location>
        <position position="106"/>
    </location>
    <ligand>
        <name>NADPH</name>
        <dbReference type="ChEBI" id="CHEBI:57783"/>
    </ligand>
</feature>
<comment type="similarity">
    <text evidence="4 17">Belongs to the homoserine dehydrogenase family.</text>
</comment>
<evidence type="ECO:0000256" key="5">
    <source>
        <dbReference type="ARBA" id="ARBA00013213"/>
    </source>
</evidence>
<reference evidence="19" key="1">
    <citation type="submission" date="2020-07" db="EMBL/GenBank/DDBJ databases">
        <title>Huge and variable diversity of episymbiotic CPR bacteria and DPANN archaea in groundwater ecosystems.</title>
        <authorList>
            <person name="He C.Y."/>
            <person name="Keren R."/>
            <person name="Whittaker M."/>
            <person name="Farag I.F."/>
            <person name="Doudna J."/>
            <person name="Cate J.H.D."/>
            <person name="Banfield J.F."/>
        </authorList>
    </citation>
    <scope>NUCLEOTIDE SEQUENCE</scope>
    <source>
        <strain evidence="19">NC_groundwater_17_Pr7_B-0.1um_64_12</strain>
    </source>
</reference>
<evidence type="ECO:0000256" key="11">
    <source>
        <dbReference type="ARBA" id="ARBA00023053"/>
    </source>
</evidence>
<dbReference type="InterPro" id="IPR005106">
    <property type="entry name" value="Asp/hSer_DH_NAD-bd"/>
</dbReference>
<evidence type="ECO:0000256" key="14">
    <source>
        <dbReference type="PIRSR" id="PIRSR000098-1"/>
    </source>
</evidence>
<evidence type="ECO:0000256" key="13">
    <source>
        <dbReference type="ARBA" id="ARBA00048841"/>
    </source>
</evidence>
<keyword evidence="8 16" id="KW-0791">Threonine biosynthesis</keyword>
<evidence type="ECO:0000256" key="6">
    <source>
        <dbReference type="ARBA" id="ARBA00013376"/>
    </source>
</evidence>
<evidence type="ECO:0000256" key="12">
    <source>
        <dbReference type="ARBA" id="ARBA00023167"/>
    </source>
</evidence>
<keyword evidence="7 16" id="KW-0028">Amino-acid biosynthesis</keyword>
<dbReference type="InterPro" id="IPR036291">
    <property type="entry name" value="NAD(P)-bd_dom_sf"/>
</dbReference>
<dbReference type="InterPro" id="IPR001342">
    <property type="entry name" value="HDH_cat"/>
</dbReference>
<dbReference type="GO" id="GO:0004412">
    <property type="term" value="F:homoserine dehydrogenase activity"/>
    <property type="evidence" value="ECO:0007669"/>
    <property type="project" value="UniProtKB-EC"/>
</dbReference>
<evidence type="ECO:0000256" key="2">
    <source>
        <dbReference type="ARBA" id="ARBA00005056"/>
    </source>
</evidence>
<dbReference type="AlphaFoldDB" id="A0A931LQU4"/>
<dbReference type="Gene3D" id="3.40.50.720">
    <property type="entry name" value="NAD(P)-binding Rossmann-like Domain"/>
    <property type="match status" value="1"/>
</dbReference>
<evidence type="ECO:0000256" key="16">
    <source>
        <dbReference type="RuleBase" id="RU000579"/>
    </source>
</evidence>
<dbReference type="InterPro" id="IPR002912">
    <property type="entry name" value="ACT_dom"/>
</dbReference>
<comment type="catalytic activity">
    <reaction evidence="13">
        <text>L-homoserine + NADP(+) = L-aspartate 4-semialdehyde + NADPH + H(+)</text>
        <dbReference type="Rhea" id="RHEA:15761"/>
        <dbReference type="ChEBI" id="CHEBI:15378"/>
        <dbReference type="ChEBI" id="CHEBI:57476"/>
        <dbReference type="ChEBI" id="CHEBI:57783"/>
        <dbReference type="ChEBI" id="CHEBI:58349"/>
        <dbReference type="ChEBI" id="CHEBI:537519"/>
        <dbReference type="EC" id="1.1.1.3"/>
    </reaction>
    <physiologicalReaction direction="right-to-left" evidence="13">
        <dbReference type="Rhea" id="RHEA:15763"/>
    </physiologicalReaction>
</comment>
<evidence type="ECO:0000313" key="19">
    <source>
        <dbReference type="EMBL" id="MBI1755780.1"/>
    </source>
</evidence>
<dbReference type="GO" id="GO:0009088">
    <property type="term" value="P:threonine biosynthetic process"/>
    <property type="evidence" value="ECO:0007669"/>
    <property type="project" value="UniProtKB-KW"/>
</dbReference>
<comment type="pathway">
    <text evidence="3 16">Amino-acid biosynthesis; L-methionine biosynthesis via de novo pathway; L-homoserine from L-aspartate: step 3/3.</text>
</comment>
<accession>A0A931LQU4</accession>
<feature type="domain" description="ACT" evidence="18">
    <location>
        <begin position="351"/>
        <end position="427"/>
    </location>
</feature>
<evidence type="ECO:0000256" key="4">
    <source>
        <dbReference type="ARBA" id="ARBA00006753"/>
    </source>
</evidence>
<dbReference type="Pfam" id="PF01842">
    <property type="entry name" value="ACT"/>
    <property type="match status" value="1"/>
</dbReference>
<dbReference type="GO" id="GO:0009086">
    <property type="term" value="P:methionine biosynthetic process"/>
    <property type="evidence" value="ECO:0007669"/>
    <property type="project" value="UniProtKB-KW"/>
</dbReference>
<sequence length="431" mass="46018">MSGAPYIRVGFLGFGTVGSGAYRMLEDNREAIARKVGAEIEVVRIGVRDEAKKRCASPSLLTTDLGSVVDHREIDVIVEAMGGLDPAGELIERALRRGKHVVTANKELIARRGAELVGLAARQGLDLHYEAAVGGGIPLIQPIKHQLAGNDILRMAGILNGTTNLILSRMTDEGEPLETVLAEAQGKGYAEADPSSDVDGHDVQFKLAILSSVAFGKAVRPEQIYREGIRGIEQADIAYAKTLGYVIKLLGIVEAVEGGSILGRVHPTLLPKAHPLAAVGGVYNALCLRGDFVGDVTFMGRGAGGEATGSAVVGDLIDVCRNMRIGGSGDAAPFSGEANARPIEELTSAYYVRVVVPDRPLVLGAIATIFGRRNVSLSAMEMRVIDTKLNHGEIAFLTHRCLEADLRQAVEELRHAPEVLRVCNWIRVETL</sequence>
<keyword evidence="12 16" id="KW-0486">Methionine biosynthesis</keyword>
<keyword evidence="9 15" id="KW-0521">NADP</keyword>
<evidence type="ECO:0000256" key="7">
    <source>
        <dbReference type="ARBA" id="ARBA00022605"/>
    </source>
</evidence>
<evidence type="ECO:0000256" key="15">
    <source>
        <dbReference type="PIRSR" id="PIRSR000098-2"/>
    </source>
</evidence>
<dbReference type="GO" id="GO:0050661">
    <property type="term" value="F:NADP binding"/>
    <property type="evidence" value="ECO:0007669"/>
    <property type="project" value="InterPro"/>
</dbReference>
<gene>
    <name evidence="19" type="ORF">HYR64_01570</name>
</gene>
<dbReference type="Proteomes" id="UP000727962">
    <property type="component" value="Unassembled WGS sequence"/>
</dbReference>
<evidence type="ECO:0000256" key="9">
    <source>
        <dbReference type="ARBA" id="ARBA00022857"/>
    </source>
</evidence>
<evidence type="ECO:0000256" key="17">
    <source>
        <dbReference type="RuleBase" id="RU004171"/>
    </source>
</evidence>
<dbReference type="EMBL" id="JACOSL010000009">
    <property type="protein sequence ID" value="MBI1755780.1"/>
    <property type="molecule type" value="Genomic_DNA"/>
</dbReference>
<dbReference type="Gene3D" id="3.30.70.260">
    <property type="match status" value="1"/>
</dbReference>
<comment type="caution">
    <text evidence="19">The sequence shown here is derived from an EMBL/GenBank/DDBJ whole genome shotgun (WGS) entry which is preliminary data.</text>
</comment>
<protein>
    <recommendedName>
        <fullName evidence="6 16">Homoserine dehydrogenase</fullName>
        <ecNumber evidence="5 16">1.1.1.3</ecNumber>
    </recommendedName>
</protein>
<dbReference type="SUPFAM" id="SSF51735">
    <property type="entry name" value="NAD(P)-binding Rossmann-fold domains"/>
    <property type="match status" value="1"/>
</dbReference>
<keyword evidence="11" id="KW-0915">Sodium</keyword>
<comment type="pathway">
    <text evidence="2 16">Amino-acid biosynthesis; L-threonine biosynthesis; L-threonine from L-aspartate: step 3/5.</text>
</comment>
<proteinExistence type="inferred from homology"/>
<evidence type="ECO:0000259" key="18">
    <source>
        <dbReference type="PROSITE" id="PS51671"/>
    </source>
</evidence>
<dbReference type="PANTHER" id="PTHR43331">
    <property type="entry name" value="HOMOSERINE DEHYDROGENASE"/>
    <property type="match status" value="1"/>
</dbReference>
<feature type="binding site" evidence="15">
    <location>
        <begin position="12"/>
        <end position="19"/>
    </location>
    <ligand>
        <name>NADP(+)</name>
        <dbReference type="ChEBI" id="CHEBI:58349"/>
    </ligand>
</feature>
<dbReference type="InterPro" id="IPR019811">
    <property type="entry name" value="HDH_CS"/>
</dbReference>
<dbReference type="PROSITE" id="PS01042">
    <property type="entry name" value="HOMOSER_DHGENASE"/>
    <property type="match status" value="1"/>
</dbReference>
<evidence type="ECO:0000313" key="20">
    <source>
        <dbReference type="Proteomes" id="UP000727962"/>
    </source>
</evidence>
<organism evidence="19 20">
    <name type="scientific">Fimbriimonas ginsengisoli</name>
    <dbReference type="NCBI Taxonomy" id="1005039"/>
    <lineage>
        <taxon>Bacteria</taxon>
        <taxon>Bacillati</taxon>
        <taxon>Armatimonadota</taxon>
        <taxon>Fimbriimonadia</taxon>
        <taxon>Fimbriimonadales</taxon>
        <taxon>Fimbriimonadaceae</taxon>
        <taxon>Fimbriimonas</taxon>
    </lineage>
</organism>
<dbReference type="PIRSF" id="PIRSF000098">
    <property type="entry name" value="Homoser_dehydrog"/>
    <property type="match status" value="1"/>
</dbReference>
<comment type="cofactor">
    <cofactor evidence="1">
        <name>a metal cation</name>
        <dbReference type="ChEBI" id="CHEBI:25213"/>
    </cofactor>
</comment>
<dbReference type="PANTHER" id="PTHR43331:SF1">
    <property type="entry name" value="HOMOSERINE DEHYDROGENASE"/>
    <property type="match status" value="1"/>
</dbReference>
<dbReference type="SUPFAM" id="SSF55021">
    <property type="entry name" value="ACT-like"/>
    <property type="match status" value="1"/>
</dbReference>
<dbReference type="InterPro" id="IPR016204">
    <property type="entry name" value="HDH"/>
</dbReference>
<name>A0A931LQU4_FIMGI</name>
<dbReference type="FunFam" id="3.30.360.10:FF:000005">
    <property type="entry name" value="Homoserine dehydrogenase"/>
    <property type="match status" value="1"/>
</dbReference>
<evidence type="ECO:0000256" key="1">
    <source>
        <dbReference type="ARBA" id="ARBA00001920"/>
    </source>
</evidence>
<dbReference type="NCBIfam" id="NF004976">
    <property type="entry name" value="PRK06349.1"/>
    <property type="match status" value="1"/>
</dbReference>
<dbReference type="CDD" id="cd04881">
    <property type="entry name" value="ACT_HSDH-Hom"/>
    <property type="match status" value="1"/>
</dbReference>